<dbReference type="EMBL" id="KR063279">
    <property type="protein sequence ID" value="AKL88202.1"/>
    <property type="molecule type" value="Genomic_DNA"/>
</dbReference>
<dbReference type="RefSeq" id="YP_009188593.1">
    <property type="nucleotide sequence ID" value="NC_028668.1"/>
</dbReference>
<evidence type="ECO:0000259" key="1">
    <source>
        <dbReference type="Pfam" id="PF07463"/>
    </source>
</evidence>
<keyword evidence="4" id="KW-1185">Reference proteome</keyword>
<dbReference type="InterPro" id="IPR003615">
    <property type="entry name" value="HNH_nuc"/>
</dbReference>
<dbReference type="KEGG" id="vg:26516896"/>
<dbReference type="Pfam" id="PF07463">
    <property type="entry name" value="NUMOD4"/>
    <property type="match status" value="1"/>
</dbReference>
<dbReference type="Gene3D" id="3.90.75.20">
    <property type="match status" value="1"/>
</dbReference>
<feature type="domain" description="NUMOD4" evidence="1">
    <location>
        <begin position="4"/>
        <end position="39"/>
    </location>
</feature>
<protein>
    <submittedName>
        <fullName evidence="3">Uncharacterized protein</fullName>
    </submittedName>
</protein>
<proteinExistence type="predicted"/>
<dbReference type="GO" id="GO:0016788">
    <property type="term" value="F:hydrolase activity, acting on ester bonds"/>
    <property type="evidence" value="ECO:0007669"/>
    <property type="project" value="InterPro"/>
</dbReference>
<reference evidence="3 4" key="1">
    <citation type="journal article" date="2015" name="PLoS ONE">
        <title>Lysis to Kill: Evaluation of the Lytic Abilities, and Genomics of Nine Bacteriophages Infective for Gordonia spp. and Their Potential Use in Activated Sludge Foam Biocontrol.</title>
        <authorList>
            <person name="Dyson Z.A."/>
            <person name="Tucci J."/>
            <person name="Seviour R.J."/>
            <person name="Petrovski S."/>
        </authorList>
    </citation>
    <scope>NUCLEOTIDE SEQUENCE [LARGE SCALE GENOMIC DNA]</scope>
</reference>
<feature type="domain" description="HNH nuclease" evidence="2">
    <location>
        <begin position="55"/>
        <end position="97"/>
    </location>
</feature>
<dbReference type="GeneID" id="26516896"/>
<dbReference type="SUPFAM" id="SSF54060">
    <property type="entry name" value="His-Me finger endonucleases"/>
    <property type="match status" value="1"/>
</dbReference>
<dbReference type="InterPro" id="IPR010902">
    <property type="entry name" value="NUMOD4"/>
</dbReference>
<dbReference type="Proteomes" id="UP000204451">
    <property type="component" value="Segment"/>
</dbReference>
<evidence type="ECO:0000313" key="4">
    <source>
        <dbReference type="Proteomes" id="UP000204451"/>
    </source>
</evidence>
<dbReference type="Pfam" id="PF13392">
    <property type="entry name" value="HNH_3"/>
    <property type="match status" value="1"/>
</dbReference>
<dbReference type="InterPro" id="IPR044925">
    <property type="entry name" value="His-Me_finger_sf"/>
</dbReference>
<sequence>MEVEWRKVPFDFDYSVSSAGELRNDSTGRILKPRKCRRYNSFAMQNSGRRMDISAHTLIAMVFIGERPPGYDVCHKNGIPSDNRVENLYYGTKSQNQLDSVRHGTHRGSRKTHCPRNHEYDRVDVNGARRCSTCLKIANDKSNLKKKMRKQSERRSKENA</sequence>
<name>A0A0K0NKY0_9CAUD</name>
<dbReference type="OrthoDB" id="21336at10239"/>
<gene>
    <name evidence="3" type="ORF">GMA3_25</name>
</gene>
<organism evidence="3 4">
    <name type="scientific">Gordonia phage GMA3</name>
    <dbReference type="NCBI Taxonomy" id="1647284"/>
    <lineage>
        <taxon>Viruses</taxon>
        <taxon>Duplodnaviria</taxon>
        <taxon>Heunggongvirae</taxon>
        <taxon>Uroviricota</taxon>
        <taxon>Caudoviricetes</taxon>
        <taxon>Gamtrevirus</taxon>
        <taxon>Gamtrevirus GMA3</taxon>
    </lineage>
</organism>
<accession>A0A0K0NKY0</accession>
<evidence type="ECO:0000259" key="2">
    <source>
        <dbReference type="Pfam" id="PF13392"/>
    </source>
</evidence>
<evidence type="ECO:0000313" key="3">
    <source>
        <dbReference type="EMBL" id="AKL88202.1"/>
    </source>
</evidence>